<dbReference type="RefSeq" id="WP_076819287.1">
    <property type="nucleotide sequence ID" value="NZ_MOMC01000048.1"/>
</dbReference>
<feature type="transmembrane region" description="Helical" evidence="2">
    <location>
        <begin position="21"/>
        <end position="41"/>
    </location>
</feature>
<feature type="transmembrane region" description="Helical" evidence="2">
    <location>
        <begin position="305"/>
        <end position="325"/>
    </location>
</feature>
<evidence type="ECO:0000256" key="1">
    <source>
        <dbReference type="SAM" id="MobiDB-lite"/>
    </source>
</evidence>
<proteinExistence type="predicted"/>
<name>A0A1V2I6J4_9ACTN</name>
<keyword evidence="2" id="KW-0472">Membrane</keyword>
<dbReference type="GO" id="GO:0140359">
    <property type="term" value="F:ABC-type transporter activity"/>
    <property type="evidence" value="ECO:0007669"/>
    <property type="project" value="InterPro"/>
</dbReference>
<evidence type="ECO:0008006" key="5">
    <source>
        <dbReference type="Google" id="ProtNLM"/>
    </source>
</evidence>
<keyword evidence="2" id="KW-1133">Transmembrane helix</keyword>
<accession>A0A1V2I6J4</accession>
<dbReference type="OrthoDB" id="185815at2"/>
<protein>
    <recommendedName>
        <fullName evidence="5">ABC transporter permease</fullName>
    </recommendedName>
</protein>
<organism evidence="3 4">
    <name type="scientific">Pseudofrankia asymbiotica</name>
    <dbReference type="NCBI Taxonomy" id="1834516"/>
    <lineage>
        <taxon>Bacteria</taxon>
        <taxon>Bacillati</taxon>
        <taxon>Actinomycetota</taxon>
        <taxon>Actinomycetes</taxon>
        <taxon>Frankiales</taxon>
        <taxon>Frankiaceae</taxon>
        <taxon>Pseudofrankia</taxon>
    </lineage>
</organism>
<evidence type="ECO:0000313" key="3">
    <source>
        <dbReference type="EMBL" id="ONH26964.1"/>
    </source>
</evidence>
<reference evidence="4" key="1">
    <citation type="submission" date="2016-10" db="EMBL/GenBank/DDBJ databases">
        <title>Frankia sp. NRRL B-16386 Genome sequencing.</title>
        <authorList>
            <person name="Ghodhbane-Gtari F."/>
            <person name="Swanson E."/>
            <person name="Gueddou A."/>
            <person name="Hezbri K."/>
            <person name="Ktari K."/>
            <person name="Nouioui I."/>
            <person name="Morris K."/>
            <person name="Simpson S."/>
            <person name="Abebe-Akele F."/>
            <person name="Thomas K."/>
            <person name="Gtari M."/>
            <person name="Tisa L.S."/>
        </authorList>
    </citation>
    <scope>NUCLEOTIDE SEQUENCE [LARGE SCALE GENOMIC DNA]</scope>
    <source>
        <strain evidence="4">NRRL B-16386</strain>
    </source>
</reference>
<dbReference type="STRING" id="1834516.BL253_23220"/>
<keyword evidence="2" id="KW-0812">Transmembrane</keyword>
<sequence length="512" mass="52226">MSAFVDTLRAEWTKFRTIRGWVIGTVAIVGVIVAFGLMPGMQGSCGKNGPGSECSLPVGPGGEEVTDTFTFLHQALTGDGEVIARVAGMTGIATGEDPDKPNHTVEPWAKAGLIIRAATDQGSSYAAVMVTGGHGVRMQYDYTHDVAGSPDGVTAAVPRWLRLTRAGDTVTAAESVDGDRWTTVGTARLRGLPPTVEVGLFATSPQHSEELHTGLMSGAMGGPTQVTGTFDHLAARDGWTGAAWHPDVIGHADGPANGAPGAEGPPAPASGVEQVGDAMRLTGSGDIAPAVSGSGGLGVSITQTLVGTFVGLILAVVVGTVFVTAEYRRGLVRTTFAASPGRLRVLAAKATVVGGVMFVTGLAAAAATVVFGQRVLRGNGVYVHSAPAGTEVRVVVGTAVLLAVAAILGLGLGALLRRGVTAVTTAVLVIVLPYLLAMTVLTGDAARWLLRVSPAAAFALQQASPEYPQVANLYTPADGYFPLAPWAGFAVLTAWAAVALAAAAVTQRRRDA</sequence>
<gene>
    <name evidence="3" type="ORF">BL253_23220</name>
</gene>
<dbReference type="AlphaFoldDB" id="A0A1V2I6J4"/>
<comment type="caution">
    <text evidence="3">The sequence shown here is derived from an EMBL/GenBank/DDBJ whole genome shotgun (WGS) entry which is preliminary data.</text>
</comment>
<dbReference type="EMBL" id="MOMC01000048">
    <property type="protein sequence ID" value="ONH26964.1"/>
    <property type="molecule type" value="Genomic_DNA"/>
</dbReference>
<feature type="transmembrane region" description="Helical" evidence="2">
    <location>
        <begin position="346"/>
        <end position="372"/>
    </location>
</feature>
<feature type="compositionally biased region" description="Low complexity" evidence="1">
    <location>
        <begin position="251"/>
        <end position="262"/>
    </location>
</feature>
<evidence type="ECO:0000256" key="2">
    <source>
        <dbReference type="SAM" id="Phobius"/>
    </source>
</evidence>
<dbReference type="Proteomes" id="UP000188929">
    <property type="component" value="Unassembled WGS sequence"/>
</dbReference>
<evidence type="ECO:0000313" key="4">
    <source>
        <dbReference type="Proteomes" id="UP000188929"/>
    </source>
</evidence>
<dbReference type="Gene3D" id="2.60.120.200">
    <property type="match status" value="1"/>
</dbReference>
<keyword evidence="4" id="KW-1185">Reference proteome</keyword>
<dbReference type="GO" id="GO:0005886">
    <property type="term" value="C:plasma membrane"/>
    <property type="evidence" value="ECO:0007669"/>
    <property type="project" value="UniProtKB-SubCell"/>
</dbReference>
<feature type="transmembrane region" description="Helical" evidence="2">
    <location>
        <begin position="483"/>
        <end position="505"/>
    </location>
</feature>
<feature type="transmembrane region" description="Helical" evidence="2">
    <location>
        <begin position="422"/>
        <end position="441"/>
    </location>
</feature>
<feature type="region of interest" description="Disordered" evidence="1">
    <location>
        <begin position="245"/>
        <end position="272"/>
    </location>
</feature>
<feature type="transmembrane region" description="Helical" evidence="2">
    <location>
        <begin position="392"/>
        <end position="415"/>
    </location>
</feature>